<evidence type="ECO:0000259" key="2">
    <source>
        <dbReference type="Pfam" id="PF18821"/>
    </source>
</evidence>
<dbReference type="AlphaFoldDB" id="A0A8H2JWW8"/>
<sequence length="966" mass="113129">MIIKVIPNPIDSSIDERVTGLSDYIQHPKQTRINYLPEYINQLHPGFDEGLLSEKCVYSNSRNFLEVPIYQKTETSKTISSNSHVIDPIVLKYQKIEMSQTASLNSRVIDPIVHMVGSFKKFEVPTVEQLEEQIDILAKHLGAEELQMQYAMHLDTDNVHFHLIVNKVHPFKKNEHHENKVIDLGVGWILNAVHRATAEIEAKQGWEPEPNPVFIYNHETGQCDKNPDYVPQPDAEKIYSKIRDQEHRHQQKSRMSSEIAVGINYQHYIENNIQQVMNSAKNWKDWHQRLAEIGILYEKKRNGSIFKIQTSEKQTLTFKASLFCNKQVTLKNLEKRWGDFTHHDVDHKIIPLIKLSDNIQHVQSAKTTLHSYHLFKNEDFLVKDLHDVYLKLKVEKDSISKNRKDEYQKISFKNENYKHDKQHFLKDLQQKFPEQSSDAIFTLLHYHHHADQINSRASQRKKYNAQHKNLSENTSQTLKKCFPFSTSFDSSKITSYADFLKFFPPSHYLLMQQQFLFDQRQSKNFICQDNPKIKTARIIFDWHQPHEPIAIQNQYGILVFSNYSLARLQQCIKVLDPNQKGTLRGSSEFKDLFHIALQHRAQDIKDVNKERALPSFERLSQNNIESCFTELFKRFKTTHAPQSTAIIKTCLLLNCCGIPMVLLQSTLESCINQKKLPDLKEDDLKTLKLRIQKLIYTQPKELNKQYFNSSDIEYCWQLYFSLQISPLKQPKEQKYNSQPTSSSSTLELELVPKAEKKRTIRLPENLAESEFEQMLQYFEHSRRLKFQKKQEVERLNTLASSKKTSIPSQQSKMMFSSRKKYVIEYKFGHKFYLDQHETAFIEAKDASYIAVVSEKNNHILDALLLAKEKYGTVQVYGSETFKDQVKGLATEYNIPIVLEEELEQVFIQKSVPPTPSPLELSLEERDLGIPLAEERAEKFYENQKIDSRMKDKEQNYSKDNDLNYRL</sequence>
<evidence type="ECO:0000313" key="5">
    <source>
        <dbReference type="Proteomes" id="UP000314285"/>
    </source>
</evidence>
<evidence type="ECO:0000259" key="1">
    <source>
        <dbReference type="Pfam" id="PF03432"/>
    </source>
</evidence>
<feature type="domain" description="MobA/VirD2-like nuclease" evidence="1">
    <location>
        <begin position="94"/>
        <end position="206"/>
    </location>
</feature>
<dbReference type="InterPro" id="IPR054462">
    <property type="entry name" value="TraI_M"/>
</dbReference>
<name>A0A8H2JWW8_ACIRA</name>
<proteinExistence type="predicted"/>
<dbReference type="Pfam" id="PF18821">
    <property type="entry name" value="LPD7"/>
    <property type="match status" value="1"/>
</dbReference>
<dbReference type="RefSeq" id="WP_008306073.1">
    <property type="nucleotide sequence ID" value="NZ_CP167784.1"/>
</dbReference>
<evidence type="ECO:0000259" key="3">
    <source>
        <dbReference type="Pfam" id="PF22863"/>
    </source>
</evidence>
<evidence type="ECO:0000313" key="4">
    <source>
        <dbReference type="EMBL" id="TNX84909.1"/>
    </source>
</evidence>
<feature type="domain" description="Large polyvalent protein-associated" evidence="2">
    <location>
        <begin position="826"/>
        <end position="904"/>
    </location>
</feature>
<feature type="domain" description="TraI-like middle" evidence="3">
    <location>
        <begin position="266"/>
        <end position="341"/>
    </location>
</feature>
<dbReference type="InterPro" id="IPR005094">
    <property type="entry name" value="Endonuclease_MobA/VirD2"/>
</dbReference>
<accession>A0A8H2JWW8</accession>
<comment type="caution">
    <text evidence="4">The sequence shown here is derived from an EMBL/GenBank/DDBJ whole genome shotgun (WGS) entry which is preliminary data.</text>
</comment>
<dbReference type="EMBL" id="VFBM01000031">
    <property type="protein sequence ID" value="TNX84909.1"/>
    <property type="molecule type" value="Genomic_DNA"/>
</dbReference>
<dbReference type="Pfam" id="PF22863">
    <property type="entry name" value="TraI_middle"/>
    <property type="match status" value="1"/>
</dbReference>
<dbReference type="InterPro" id="IPR040677">
    <property type="entry name" value="LPD7"/>
</dbReference>
<protein>
    <submittedName>
        <fullName evidence="4">DNA primase</fullName>
    </submittedName>
</protein>
<organism evidence="4 5">
    <name type="scientific">Acinetobacter radioresistens</name>
    <dbReference type="NCBI Taxonomy" id="40216"/>
    <lineage>
        <taxon>Bacteria</taxon>
        <taxon>Pseudomonadati</taxon>
        <taxon>Pseudomonadota</taxon>
        <taxon>Gammaproteobacteria</taxon>
        <taxon>Moraxellales</taxon>
        <taxon>Moraxellaceae</taxon>
        <taxon>Acinetobacter</taxon>
    </lineage>
</organism>
<gene>
    <name evidence="4" type="ORF">FHY67_15610</name>
</gene>
<dbReference type="Proteomes" id="UP000314285">
    <property type="component" value="Unassembled WGS sequence"/>
</dbReference>
<reference evidence="4 5" key="1">
    <citation type="submission" date="2019-06" db="EMBL/GenBank/DDBJ databases">
        <title>Genome of Acinetobacter radioresistens APH1, a phenol degrading strain.</title>
        <authorList>
            <person name="Liu Y."/>
        </authorList>
    </citation>
    <scope>NUCLEOTIDE SEQUENCE [LARGE SCALE GENOMIC DNA]</scope>
    <source>
        <strain evidence="4 5">APH1</strain>
    </source>
</reference>
<dbReference type="Pfam" id="PF03432">
    <property type="entry name" value="Relaxase"/>
    <property type="match status" value="1"/>
</dbReference>